<reference evidence="1 2" key="1">
    <citation type="submission" date="2024-02" db="EMBL/GenBank/DDBJ databases">
        <authorList>
            <person name="Chen Y."/>
            <person name="Shah S."/>
            <person name="Dougan E. K."/>
            <person name="Thang M."/>
            <person name="Chan C."/>
        </authorList>
    </citation>
    <scope>NUCLEOTIDE SEQUENCE [LARGE SCALE GENOMIC DNA]</scope>
</reference>
<accession>A0ABP0KKX5</accession>
<comment type="caution">
    <text evidence="1">The sequence shown here is derived from an EMBL/GenBank/DDBJ whole genome shotgun (WGS) entry which is preliminary data.</text>
</comment>
<protein>
    <submittedName>
        <fullName evidence="1">Uncharacterized protein</fullName>
    </submittedName>
</protein>
<name>A0ABP0KKX5_9DINO</name>
<keyword evidence="2" id="KW-1185">Reference proteome</keyword>
<organism evidence="1 2">
    <name type="scientific">Durusdinium trenchii</name>
    <dbReference type="NCBI Taxonomy" id="1381693"/>
    <lineage>
        <taxon>Eukaryota</taxon>
        <taxon>Sar</taxon>
        <taxon>Alveolata</taxon>
        <taxon>Dinophyceae</taxon>
        <taxon>Suessiales</taxon>
        <taxon>Symbiodiniaceae</taxon>
        <taxon>Durusdinium</taxon>
    </lineage>
</organism>
<evidence type="ECO:0000313" key="2">
    <source>
        <dbReference type="Proteomes" id="UP001642484"/>
    </source>
</evidence>
<dbReference type="EMBL" id="CAXAMN010008813">
    <property type="protein sequence ID" value="CAK9026647.1"/>
    <property type="molecule type" value="Genomic_DNA"/>
</dbReference>
<gene>
    <name evidence="1" type="ORF">CCMP2556_LOCUS16457</name>
</gene>
<proteinExistence type="predicted"/>
<evidence type="ECO:0000313" key="1">
    <source>
        <dbReference type="EMBL" id="CAK9026647.1"/>
    </source>
</evidence>
<sequence length="485" mass="54860">MTAAIFKQVMKLPDASQFQKDSSCMGIAQFVGGIVKFQLTFHQLSYFGDDRKVSSTAGKKLPEELANLSTTELGERLHGKIKDAARTFCDSWQLLHRATTKDLLYIEQQLELRQAAGKKEPLDEAKLKKRLRFDELENAVEAITKDSGPLIKEAELYLQNVYRTNKIESDVRALLCDINKTEGQLSEKKRILREKLQEKSKLQGECAGLVKQKELVEEGKTGAKQTMQYLENELKAVEGRLCDATRDEKNYTWWMFGSSSYVWQNDVALAKQKVSRFGEQKAKLEKDIADMKSGAAEPVKLLNDKLTQITTKHTTTQEQLKAMDADLKKECEEAEELEKKVAEDKKKVEDLVQGEGKKSVKHLLLARQALNDFAHSATAGADTAGSVWQDWSSELLAITGYFEEIMDAETLQMQQKAVWKIKQILGRNKIPLLSMIQQAKRFSLTPGAEDFNRYNTLPSRFSCSVEDIMKESHGPHAVLDVQEVD</sequence>
<dbReference type="Proteomes" id="UP001642484">
    <property type="component" value="Unassembled WGS sequence"/>
</dbReference>